<feature type="domain" description="Cyclic nucleotide-binding" evidence="5">
    <location>
        <begin position="23"/>
        <end position="117"/>
    </location>
</feature>
<keyword evidence="1" id="KW-0805">Transcription regulation</keyword>
<keyword evidence="2" id="KW-0238">DNA-binding</keyword>
<dbReference type="InterPro" id="IPR036388">
    <property type="entry name" value="WH-like_DNA-bd_sf"/>
</dbReference>
<dbReference type="PROSITE" id="PS51063">
    <property type="entry name" value="HTH_CRP_2"/>
    <property type="match status" value="1"/>
</dbReference>
<dbReference type="SUPFAM" id="SSF51206">
    <property type="entry name" value="cAMP-binding domain-like"/>
    <property type="match status" value="1"/>
</dbReference>
<dbReference type="Pfam" id="PF00027">
    <property type="entry name" value="cNMP_binding"/>
    <property type="match status" value="1"/>
</dbReference>
<dbReference type="GO" id="GO:0003700">
    <property type="term" value="F:DNA-binding transcription factor activity"/>
    <property type="evidence" value="ECO:0007669"/>
    <property type="project" value="TreeGrafter"/>
</dbReference>
<dbReference type="InterPro" id="IPR050397">
    <property type="entry name" value="Env_Response_Regulators"/>
</dbReference>
<dbReference type="GO" id="GO:0005829">
    <property type="term" value="C:cytosol"/>
    <property type="evidence" value="ECO:0007669"/>
    <property type="project" value="TreeGrafter"/>
</dbReference>
<dbReference type="Gene3D" id="2.60.120.10">
    <property type="entry name" value="Jelly Rolls"/>
    <property type="match status" value="1"/>
</dbReference>
<dbReference type="SMART" id="SM00100">
    <property type="entry name" value="cNMP"/>
    <property type="match status" value="1"/>
</dbReference>
<feature type="domain" description="HTH crp-type" evidence="6">
    <location>
        <begin position="130"/>
        <end position="195"/>
    </location>
</feature>
<protein>
    <submittedName>
        <fullName evidence="7">Crp/Fnr family transcriptional regulator</fullName>
    </submittedName>
</protein>
<comment type="caution">
    <text evidence="7">The sequence shown here is derived from an EMBL/GenBank/DDBJ whole genome shotgun (WGS) entry which is preliminary data.</text>
</comment>
<sequence>MELRYSWQPYLSFGQRLAVVKDSYIYYQQDEGKGFYYLSEGNIRISVSFSEGVERTINYVPEGMLFGEHGIYNDPYLTTACTVNSCVIYYFSDSDFIKICNAFPDAKHIFTQSLLFKFRIVAELLSFTSSPAEQQIAHFLIKLLKENGEDIALNQTALANYIGVSRISVNRILNNWKRSGIVDISNNRIRVKELQKLKDLQSINTILPYGLDHLLLDI</sequence>
<dbReference type="SUPFAM" id="SSF46785">
    <property type="entry name" value="Winged helix' DNA-binding domain"/>
    <property type="match status" value="1"/>
</dbReference>
<evidence type="ECO:0000256" key="1">
    <source>
        <dbReference type="ARBA" id="ARBA00023015"/>
    </source>
</evidence>
<proteinExistence type="predicted"/>
<dbReference type="InterPro" id="IPR018490">
    <property type="entry name" value="cNMP-bd_dom_sf"/>
</dbReference>
<dbReference type="Gene3D" id="1.10.10.10">
    <property type="entry name" value="Winged helix-like DNA-binding domain superfamily/Winged helix DNA-binding domain"/>
    <property type="match status" value="1"/>
</dbReference>
<evidence type="ECO:0000259" key="6">
    <source>
        <dbReference type="PROSITE" id="PS51063"/>
    </source>
</evidence>
<dbReference type="InterPro" id="IPR012318">
    <property type="entry name" value="HTH_CRP"/>
</dbReference>
<evidence type="ECO:0000256" key="4">
    <source>
        <dbReference type="ARBA" id="ARBA00023163"/>
    </source>
</evidence>
<dbReference type="EMBL" id="DYWT01000011">
    <property type="protein sequence ID" value="HJF30289.1"/>
    <property type="molecule type" value="Genomic_DNA"/>
</dbReference>
<evidence type="ECO:0000256" key="2">
    <source>
        <dbReference type="ARBA" id="ARBA00023125"/>
    </source>
</evidence>
<evidence type="ECO:0000256" key="3">
    <source>
        <dbReference type="ARBA" id="ARBA00023159"/>
    </source>
</evidence>
<dbReference type="CDD" id="cd00038">
    <property type="entry name" value="CAP_ED"/>
    <property type="match status" value="1"/>
</dbReference>
<dbReference type="InterPro" id="IPR036390">
    <property type="entry name" value="WH_DNA-bd_sf"/>
</dbReference>
<dbReference type="GO" id="GO:0003677">
    <property type="term" value="F:DNA binding"/>
    <property type="evidence" value="ECO:0007669"/>
    <property type="project" value="UniProtKB-KW"/>
</dbReference>
<dbReference type="AlphaFoldDB" id="A0A921FWH0"/>
<dbReference type="Pfam" id="PF13545">
    <property type="entry name" value="HTH_Crp_2"/>
    <property type="match status" value="1"/>
</dbReference>
<reference evidence="7" key="1">
    <citation type="journal article" date="2021" name="PeerJ">
        <title>Extensive microbial diversity within the chicken gut microbiome revealed by metagenomics and culture.</title>
        <authorList>
            <person name="Gilroy R."/>
            <person name="Ravi A."/>
            <person name="Getino M."/>
            <person name="Pursley I."/>
            <person name="Horton D.L."/>
            <person name="Alikhan N.F."/>
            <person name="Baker D."/>
            <person name="Gharbi K."/>
            <person name="Hall N."/>
            <person name="Watson M."/>
            <person name="Adriaenssens E.M."/>
            <person name="Foster-Nyarko E."/>
            <person name="Jarju S."/>
            <person name="Secka A."/>
            <person name="Antonio M."/>
            <person name="Oren A."/>
            <person name="Chaudhuri R.R."/>
            <person name="La Ragione R."/>
            <person name="Hildebrand F."/>
            <person name="Pallen M.J."/>
        </authorList>
    </citation>
    <scope>NUCLEOTIDE SEQUENCE</scope>
    <source>
        <strain evidence="7">CHK171-7178</strain>
    </source>
</reference>
<name>A0A921FWH0_SPOPS</name>
<dbReference type="PANTHER" id="PTHR24567">
    <property type="entry name" value="CRP FAMILY TRANSCRIPTIONAL REGULATORY PROTEIN"/>
    <property type="match status" value="1"/>
</dbReference>
<evidence type="ECO:0000313" key="7">
    <source>
        <dbReference type="EMBL" id="HJF30289.1"/>
    </source>
</evidence>
<dbReference type="PROSITE" id="PS50042">
    <property type="entry name" value="CNMP_BINDING_3"/>
    <property type="match status" value="1"/>
</dbReference>
<dbReference type="InterPro" id="IPR014710">
    <property type="entry name" value="RmlC-like_jellyroll"/>
</dbReference>
<evidence type="ECO:0000313" key="8">
    <source>
        <dbReference type="Proteomes" id="UP000698173"/>
    </source>
</evidence>
<evidence type="ECO:0000259" key="5">
    <source>
        <dbReference type="PROSITE" id="PS50042"/>
    </source>
</evidence>
<gene>
    <name evidence="7" type="ORF">K8V56_00745</name>
</gene>
<dbReference type="InterPro" id="IPR000595">
    <property type="entry name" value="cNMP-bd_dom"/>
</dbReference>
<keyword evidence="4" id="KW-0804">Transcription</keyword>
<accession>A0A921FWH0</accession>
<reference evidence="7" key="2">
    <citation type="submission" date="2021-09" db="EMBL/GenBank/DDBJ databases">
        <authorList>
            <person name="Gilroy R."/>
        </authorList>
    </citation>
    <scope>NUCLEOTIDE SEQUENCE</scope>
    <source>
        <strain evidence="7">CHK171-7178</strain>
    </source>
</reference>
<keyword evidence="3" id="KW-0010">Activator</keyword>
<dbReference type="PANTHER" id="PTHR24567:SF26">
    <property type="entry name" value="REGULATORY PROTEIN YEIL"/>
    <property type="match status" value="1"/>
</dbReference>
<organism evidence="7 8">
    <name type="scientific">Sporosarcina psychrophila</name>
    <name type="common">Bacillus psychrophilus</name>
    <dbReference type="NCBI Taxonomy" id="1476"/>
    <lineage>
        <taxon>Bacteria</taxon>
        <taxon>Bacillati</taxon>
        <taxon>Bacillota</taxon>
        <taxon>Bacilli</taxon>
        <taxon>Bacillales</taxon>
        <taxon>Caryophanaceae</taxon>
        <taxon>Sporosarcina</taxon>
    </lineage>
</organism>
<dbReference type="SMART" id="SM00419">
    <property type="entry name" value="HTH_CRP"/>
    <property type="match status" value="1"/>
</dbReference>
<dbReference type="Proteomes" id="UP000698173">
    <property type="component" value="Unassembled WGS sequence"/>
</dbReference>